<feature type="compositionally biased region" description="Low complexity" evidence="2">
    <location>
        <begin position="907"/>
        <end position="946"/>
    </location>
</feature>
<evidence type="ECO:0000313" key="6">
    <source>
        <dbReference type="Proteomes" id="UP000717585"/>
    </source>
</evidence>
<feature type="region of interest" description="Disordered" evidence="2">
    <location>
        <begin position="903"/>
        <end position="976"/>
    </location>
</feature>
<keyword evidence="6" id="KW-1185">Reference proteome</keyword>
<protein>
    <submittedName>
        <fullName evidence="5">Coiled-coil domain-containing protein</fullName>
    </submittedName>
</protein>
<dbReference type="InterPro" id="IPR001752">
    <property type="entry name" value="Kinesin_motor_dom"/>
</dbReference>
<feature type="region of interest" description="Disordered" evidence="2">
    <location>
        <begin position="827"/>
        <end position="846"/>
    </location>
</feature>
<dbReference type="GO" id="GO:0005524">
    <property type="term" value="F:ATP binding"/>
    <property type="evidence" value="ECO:0007669"/>
    <property type="project" value="InterPro"/>
</dbReference>
<gene>
    <name evidence="5" type="ORF">J8273_8208</name>
</gene>
<dbReference type="InterPro" id="IPR036961">
    <property type="entry name" value="Kinesin_motor_dom_sf"/>
</dbReference>
<feature type="domain" description="DUF4472" evidence="4">
    <location>
        <begin position="391"/>
        <end position="496"/>
    </location>
</feature>
<dbReference type="OrthoDB" id="2113965at2759"/>
<name>A0A8J6AWN2_9EUKA</name>
<dbReference type="InterPro" id="IPR027417">
    <property type="entry name" value="P-loop_NTPase"/>
</dbReference>
<dbReference type="Proteomes" id="UP000717585">
    <property type="component" value="Unassembled WGS sequence"/>
</dbReference>
<evidence type="ECO:0000259" key="3">
    <source>
        <dbReference type="Pfam" id="PF00225"/>
    </source>
</evidence>
<dbReference type="InterPro" id="IPR029329">
    <property type="entry name" value="DUF4472"/>
</dbReference>
<dbReference type="SUPFAM" id="SSF52540">
    <property type="entry name" value="P-loop containing nucleoside triphosphate hydrolases"/>
    <property type="match status" value="1"/>
</dbReference>
<sequence length="993" mass="108287">MQAAAAGILLYADDTEQTAPRFQISGPTVAVGDQPPVSFDNVIANDNSSEDYNQSEEAYVELIGPCVDKLLRGVSSTVLVSSPESFAHGHILTAYPPPNSSGLMNFISDGLFAALKNHISTDSGEHKVRVKVTMAELFRDKIRDLCQPNVAESAVEMTFGASGMIFTPELISTRVEKSSKLIQLVKTALSRKTEDKPVHVVIRADLSLGLGPALVSPSLTVVVLAPTDGLTKDPTDTTRGLHMLKSYLADMAVGKVSFVEHPLLSLIPEALHGTTRIAHIAMVPAHATPAALATLELASIIRKVRSNPMVHDDLHRALMTRYTTLMAVERARAGMSTNLSVIKEANEAQKVSLDRLREEKRTQNDRIEALNGANKALVEQKKELQERLVGSEKARVQVSRKLLELRLAGTKMVEAAEKEKFNAQNQLLAVQRDTVELQKKYEEITVSGAAANDKLAAVVRQRDDLETELKRVRGEADRTAKELGEAKEQIDLLSLEVINGEKSRLASEKAMKEAQAEVQAEKAAVADLAVRMKTLSADHRAVTDEVLDLRRQLVEQQGEGDAAAVHARMMAERKDLELQLKNAVAALGAKEREVTRAAVAAEASKAEFQVRMDAIDRLEQEYRSQIDHNAGHVDDMAEALTKAVSAIHRNETDRIAVAADHISADIYAQVKESAAGQVRAMDIRLTSLESALSISQAQRDGLAASLQQAVDVIESAGLGNALAEKPSHMLEQFKAEMKKTEGDQRIVTLKQQLAELEAQNKGLNGRMATLADKSQRAYLELEERYSSAVAELKALRTSFKDNNAGAEPLREENWRLRRELEDLRMRAKGEPRAAAQQEERAHERARLTRPVPANVLAELEAELSSWKVRAVMAEEQLAVMTTRLQSQGRAVLGAVNAISSVRRASEASPVASRSGSASSLPSQSIHSAGSRPPRSVRTPVRTARSLSSRELRLDELEMRMSMPPTGRSESSVASSQSYQTAYSGLSGLAALYG</sequence>
<accession>A0A8J6AWN2</accession>
<dbReference type="Pfam" id="PF14739">
    <property type="entry name" value="DUF4472"/>
    <property type="match status" value="1"/>
</dbReference>
<dbReference type="AlphaFoldDB" id="A0A8J6AWN2"/>
<proteinExistence type="predicted"/>
<dbReference type="GO" id="GO:0007018">
    <property type="term" value="P:microtubule-based movement"/>
    <property type="evidence" value="ECO:0007669"/>
    <property type="project" value="InterPro"/>
</dbReference>
<dbReference type="Pfam" id="PF00225">
    <property type="entry name" value="Kinesin"/>
    <property type="match status" value="1"/>
</dbReference>
<feature type="coiled-coil region" evidence="1">
    <location>
        <begin position="339"/>
        <end position="531"/>
    </location>
</feature>
<evidence type="ECO:0000256" key="1">
    <source>
        <dbReference type="SAM" id="Coils"/>
    </source>
</evidence>
<feature type="compositionally biased region" description="Basic and acidic residues" evidence="2">
    <location>
        <begin position="947"/>
        <end position="958"/>
    </location>
</feature>
<evidence type="ECO:0000256" key="2">
    <source>
        <dbReference type="SAM" id="MobiDB-lite"/>
    </source>
</evidence>
<evidence type="ECO:0000259" key="4">
    <source>
        <dbReference type="Pfam" id="PF14739"/>
    </source>
</evidence>
<keyword evidence="1" id="KW-0175">Coiled coil</keyword>
<evidence type="ECO:0000313" key="5">
    <source>
        <dbReference type="EMBL" id="KAG9390168.1"/>
    </source>
</evidence>
<dbReference type="GO" id="GO:0003777">
    <property type="term" value="F:microtubule motor activity"/>
    <property type="evidence" value="ECO:0007669"/>
    <property type="project" value="InterPro"/>
</dbReference>
<reference evidence="5" key="1">
    <citation type="submission" date="2021-05" db="EMBL/GenBank/DDBJ databases">
        <title>A free-living protist that lacks canonical eukaryotic 1 DNA replication and segregation systems.</title>
        <authorList>
            <person name="Salas-Leiva D.E."/>
            <person name="Tromer E.C."/>
            <person name="Curtis B.A."/>
            <person name="Jerlstrom-Hultqvist J."/>
            <person name="Kolisko M."/>
            <person name="Yi Z."/>
            <person name="Salas-Leiva J.S."/>
            <person name="Gallot-Lavallee L."/>
            <person name="Kops G.J.P.L."/>
            <person name="Archibald J.M."/>
            <person name="Simpson A.G.B."/>
            <person name="Roger A.J."/>
        </authorList>
    </citation>
    <scope>NUCLEOTIDE SEQUENCE</scope>
    <source>
        <strain evidence="5">BICM</strain>
    </source>
</reference>
<dbReference type="EMBL" id="JAHDYR010000066">
    <property type="protein sequence ID" value="KAG9390168.1"/>
    <property type="molecule type" value="Genomic_DNA"/>
</dbReference>
<comment type="caution">
    <text evidence="5">The sequence shown here is derived from an EMBL/GenBank/DDBJ whole genome shotgun (WGS) entry which is preliminary data.</text>
</comment>
<feature type="coiled-coil region" evidence="1">
    <location>
        <begin position="739"/>
        <end position="826"/>
    </location>
</feature>
<feature type="domain" description="Kinesin motor" evidence="3">
    <location>
        <begin position="35"/>
        <end position="193"/>
    </location>
</feature>
<feature type="coiled-coil region" evidence="1">
    <location>
        <begin position="566"/>
        <end position="593"/>
    </location>
</feature>
<dbReference type="Gene3D" id="3.40.850.10">
    <property type="entry name" value="Kinesin motor domain"/>
    <property type="match status" value="1"/>
</dbReference>
<organism evidence="5 6">
    <name type="scientific">Carpediemonas membranifera</name>
    <dbReference type="NCBI Taxonomy" id="201153"/>
    <lineage>
        <taxon>Eukaryota</taxon>
        <taxon>Metamonada</taxon>
        <taxon>Carpediemonas-like organisms</taxon>
        <taxon>Carpediemonas</taxon>
    </lineage>
</organism>
<dbReference type="GO" id="GO:0008017">
    <property type="term" value="F:microtubule binding"/>
    <property type="evidence" value="ECO:0007669"/>
    <property type="project" value="InterPro"/>
</dbReference>